<evidence type="ECO:0000313" key="3">
    <source>
        <dbReference type="Proteomes" id="UP000434957"/>
    </source>
</evidence>
<evidence type="ECO:0000313" key="2">
    <source>
        <dbReference type="EMBL" id="KAE9261566.1"/>
    </source>
</evidence>
<sequence>MLVVTFESTEPFFPLSGSSPQPVHVLSDAAECSFLAVG</sequence>
<reference evidence="1 4" key="1">
    <citation type="submission" date="2018-09" db="EMBL/GenBank/DDBJ databases">
        <title>Genomic investigation of the strawberry pathogen Phytophthora fragariae indicates pathogenicity is determined by transcriptional variation in three key races.</title>
        <authorList>
            <person name="Adams T.M."/>
            <person name="Armitage A.D."/>
            <person name="Sobczyk M.K."/>
            <person name="Bates H.J."/>
            <person name="Dunwell J.M."/>
            <person name="Nellist C.F."/>
            <person name="Harrison R.J."/>
        </authorList>
    </citation>
    <scope>NUCLEOTIDE SEQUENCE [LARGE SCALE GENOMIC DNA]</scope>
    <source>
        <strain evidence="1 4">SCRP324</strain>
        <strain evidence="2 3">SCRP333</strain>
    </source>
</reference>
<accession>A0A6A3L191</accession>
<protein>
    <submittedName>
        <fullName evidence="1">Uncharacterized protein</fullName>
    </submittedName>
</protein>
<dbReference type="EMBL" id="QXFT01010270">
    <property type="protein sequence ID" value="KAE9261566.1"/>
    <property type="molecule type" value="Genomic_DNA"/>
</dbReference>
<evidence type="ECO:0000313" key="4">
    <source>
        <dbReference type="Proteomes" id="UP000435112"/>
    </source>
</evidence>
<organism evidence="1 4">
    <name type="scientific">Phytophthora rubi</name>
    <dbReference type="NCBI Taxonomy" id="129364"/>
    <lineage>
        <taxon>Eukaryota</taxon>
        <taxon>Sar</taxon>
        <taxon>Stramenopiles</taxon>
        <taxon>Oomycota</taxon>
        <taxon>Peronosporomycetes</taxon>
        <taxon>Peronosporales</taxon>
        <taxon>Peronosporaceae</taxon>
        <taxon>Phytophthora</taxon>
    </lineage>
</organism>
<dbReference type="Proteomes" id="UP000435112">
    <property type="component" value="Unassembled WGS sequence"/>
</dbReference>
<dbReference type="EMBL" id="QXFU01001064">
    <property type="protein sequence ID" value="KAE9011787.1"/>
    <property type="molecule type" value="Genomic_DNA"/>
</dbReference>
<keyword evidence="3" id="KW-1185">Reference proteome</keyword>
<proteinExistence type="predicted"/>
<name>A0A6A3L191_9STRA</name>
<gene>
    <name evidence="1" type="ORF">PR002_g14979</name>
    <name evidence="2" type="ORF">PR003_g33881</name>
</gene>
<dbReference type="Proteomes" id="UP000434957">
    <property type="component" value="Unassembled WGS sequence"/>
</dbReference>
<evidence type="ECO:0000313" key="1">
    <source>
        <dbReference type="EMBL" id="KAE9011787.1"/>
    </source>
</evidence>
<comment type="caution">
    <text evidence="1">The sequence shown here is derived from an EMBL/GenBank/DDBJ whole genome shotgun (WGS) entry which is preliminary data.</text>
</comment>
<dbReference type="AlphaFoldDB" id="A0A6A3L191"/>